<protein>
    <submittedName>
        <fullName evidence="1">Uncharacterized protein</fullName>
    </submittedName>
</protein>
<dbReference type="EMBL" id="ML208414">
    <property type="protein sequence ID" value="TFK66145.1"/>
    <property type="molecule type" value="Genomic_DNA"/>
</dbReference>
<gene>
    <name evidence="1" type="ORF">BDN72DRAFT_844698</name>
</gene>
<sequence>MVLQNDLLTEERAIVDHQITELLNQLALLRSKRNRLLPISRLPVELLTHIFRLLQSGETDSQYYKWIYITQISSGWRKQIFETPGLWGKIIQLGPNRVDEVARDSFARAGAVPLDVYICIESAT</sequence>
<accession>A0ACD3AK57</accession>
<dbReference type="Proteomes" id="UP000308600">
    <property type="component" value="Unassembled WGS sequence"/>
</dbReference>
<evidence type="ECO:0000313" key="2">
    <source>
        <dbReference type="Proteomes" id="UP000308600"/>
    </source>
</evidence>
<proteinExistence type="predicted"/>
<keyword evidence="2" id="KW-1185">Reference proteome</keyword>
<evidence type="ECO:0000313" key="1">
    <source>
        <dbReference type="EMBL" id="TFK66145.1"/>
    </source>
</evidence>
<organism evidence="1 2">
    <name type="scientific">Pluteus cervinus</name>
    <dbReference type="NCBI Taxonomy" id="181527"/>
    <lineage>
        <taxon>Eukaryota</taxon>
        <taxon>Fungi</taxon>
        <taxon>Dikarya</taxon>
        <taxon>Basidiomycota</taxon>
        <taxon>Agaricomycotina</taxon>
        <taxon>Agaricomycetes</taxon>
        <taxon>Agaricomycetidae</taxon>
        <taxon>Agaricales</taxon>
        <taxon>Pluteineae</taxon>
        <taxon>Pluteaceae</taxon>
        <taxon>Pluteus</taxon>
    </lineage>
</organism>
<reference evidence="1 2" key="1">
    <citation type="journal article" date="2019" name="Nat. Ecol. Evol.">
        <title>Megaphylogeny resolves global patterns of mushroom evolution.</title>
        <authorList>
            <person name="Varga T."/>
            <person name="Krizsan K."/>
            <person name="Foldi C."/>
            <person name="Dima B."/>
            <person name="Sanchez-Garcia M."/>
            <person name="Sanchez-Ramirez S."/>
            <person name="Szollosi G.J."/>
            <person name="Szarkandi J.G."/>
            <person name="Papp V."/>
            <person name="Albert L."/>
            <person name="Andreopoulos W."/>
            <person name="Angelini C."/>
            <person name="Antonin V."/>
            <person name="Barry K.W."/>
            <person name="Bougher N.L."/>
            <person name="Buchanan P."/>
            <person name="Buyck B."/>
            <person name="Bense V."/>
            <person name="Catcheside P."/>
            <person name="Chovatia M."/>
            <person name="Cooper J."/>
            <person name="Damon W."/>
            <person name="Desjardin D."/>
            <person name="Finy P."/>
            <person name="Geml J."/>
            <person name="Haridas S."/>
            <person name="Hughes K."/>
            <person name="Justo A."/>
            <person name="Karasinski D."/>
            <person name="Kautmanova I."/>
            <person name="Kiss B."/>
            <person name="Kocsube S."/>
            <person name="Kotiranta H."/>
            <person name="LaButti K.M."/>
            <person name="Lechner B.E."/>
            <person name="Liimatainen K."/>
            <person name="Lipzen A."/>
            <person name="Lukacs Z."/>
            <person name="Mihaltcheva S."/>
            <person name="Morgado L.N."/>
            <person name="Niskanen T."/>
            <person name="Noordeloos M.E."/>
            <person name="Ohm R.A."/>
            <person name="Ortiz-Santana B."/>
            <person name="Ovrebo C."/>
            <person name="Racz N."/>
            <person name="Riley R."/>
            <person name="Savchenko A."/>
            <person name="Shiryaev A."/>
            <person name="Soop K."/>
            <person name="Spirin V."/>
            <person name="Szebenyi C."/>
            <person name="Tomsovsky M."/>
            <person name="Tulloss R.E."/>
            <person name="Uehling J."/>
            <person name="Grigoriev I.V."/>
            <person name="Vagvolgyi C."/>
            <person name="Papp T."/>
            <person name="Martin F.M."/>
            <person name="Miettinen O."/>
            <person name="Hibbett D.S."/>
            <person name="Nagy L.G."/>
        </authorList>
    </citation>
    <scope>NUCLEOTIDE SEQUENCE [LARGE SCALE GENOMIC DNA]</scope>
    <source>
        <strain evidence="1 2">NL-1719</strain>
    </source>
</reference>
<name>A0ACD3AK57_9AGAR</name>